<dbReference type="Gene3D" id="1.20.1280.50">
    <property type="match status" value="1"/>
</dbReference>
<feature type="non-terminal residue" evidence="2">
    <location>
        <position position="261"/>
    </location>
</feature>
<name>A0AAD5K3V1_9FUNG</name>
<dbReference type="Proteomes" id="UP001209540">
    <property type="component" value="Unassembled WGS sequence"/>
</dbReference>
<dbReference type="SUPFAM" id="SSF81383">
    <property type="entry name" value="F-box domain"/>
    <property type="match status" value="1"/>
</dbReference>
<accession>A0AAD5K3V1</accession>
<dbReference type="SUPFAM" id="SSF52047">
    <property type="entry name" value="RNI-like"/>
    <property type="match status" value="1"/>
</dbReference>
<keyword evidence="3" id="KW-1185">Reference proteome</keyword>
<organism evidence="2 3">
    <name type="scientific">Phascolomyces articulosus</name>
    <dbReference type="NCBI Taxonomy" id="60185"/>
    <lineage>
        <taxon>Eukaryota</taxon>
        <taxon>Fungi</taxon>
        <taxon>Fungi incertae sedis</taxon>
        <taxon>Mucoromycota</taxon>
        <taxon>Mucoromycotina</taxon>
        <taxon>Mucoromycetes</taxon>
        <taxon>Mucorales</taxon>
        <taxon>Lichtheimiaceae</taxon>
        <taxon>Phascolomyces</taxon>
    </lineage>
</organism>
<feature type="domain" description="F-box" evidence="1">
    <location>
        <begin position="26"/>
        <end position="68"/>
    </location>
</feature>
<evidence type="ECO:0000313" key="3">
    <source>
        <dbReference type="Proteomes" id="UP001209540"/>
    </source>
</evidence>
<reference evidence="2" key="1">
    <citation type="journal article" date="2022" name="IScience">
        <title>Evolution of zygomycete secretomes and the origins of terrestrial fungal ecologies.</title>
        <authorList>
            <person name="Chang Y."/>
            <person name="Wang Y."/>
            <person name="Mondo S."/>
            <person name="Ahrendt S."/>
            <person name="Andreopoulos W."/>
            <person name="Barry K."/>
            <person name="Beard J."/>
            <person name="Benny G.L."/>
            <person name="Blankenship S."/>
            <person name="Bonito G."/>
            <person name="Cuomo C."/>
            <person name="Desiro A."/>
            <person name="Gervers K.A."/>
            <person name="Hundley H."/>
            <person name="Kuo A."/>
            <person name="LaButti K."/>
            <person name="Lang B.F."/>
            <person name="Lipzen A."/>
            <person name="O'Donnell K."/>
            <person name="Pangilinan J."/>
            <person name="Reynolds N."/>
            <person name="Sandor L."/>
            <person name="Smith M.E."/>
            <person name="Tsang A."/>
            <person name="Grigoriev I.V."/>
            <person name="Stajich J.E."/>
            <person name="Spatafora J.W."/>
        </authorList>
    </citation>
    <scope>NUCLEOTIDE SEQUENCE</scope>
    <source>
        <strain evidence="2">RSA 2281</strain>
    </source>
</reference>
<evidence type="ECO:0000313" key="2">
    <source>
        <dbReference type="EMBL" id="KAI9249517.1"/>
    </source>
</evidence>
<gene>
    <name evidence="2" type="ORF">BDA99DRAFT_445592</name>
</gene>
<comment type="caution">
    <text evidence="2">The sequence shown here is derived from an EMBL/GenBank/DDBJ whole genome shotgun (WGS) entry which is preliminary data.</text>
</comment>
<protein>
    <recommendedName>
        <fullName evidence="1">F-box domain-containing protein</fullName>
    </recommendedName>
</protein>
<reference evidence="2" key="2">
    <citation type="submission" date="2023-02" db="EMBL/GenBank/DDBJ databases">
        <authorList>
            <consortium name="DOE Joint Genome Institute"/>
            <person name="Mondo S.J."/>
            <person name="Chang Y."/>
            <person name="Wang Y."/>
            <person name="Ahrendt S."/>
            <person name="Andreopoulos W."/>
            <person name="Barry K."/>
            <person name="Beard J."/>
            <person name="Benny G.L."/>
            <person name="Blankenship S."/>
            <person name="Bonito G."/>
            <person name="Cuomo C."/>
            <person name="Desiro A."/>
            <person name="Gervers K.A."/>
            <person name="Hundley H."/>
            <person name="Kuo A."/>
            <person name="LaButti K."/>
            <person name="Lang B.F."/>
            <person name="Lipzen A."/>
            <person name="O'Donnell K."/>
            <person name="Pangilinan J."/>
            <person name="Reynolds N."/>
            <person name="Sandor L."/>
            <person name="Smith M.W."/>
            <person name="Tsang A."/>
            <person name="Grigoriev I.V."/>
            <person name="Stajich J.E."/>
            <person name="Spatafora J.W."/>
        </authorList>
    </citation>
    <scope>NUCLEOTIDE SEQUENCE</scope>
    <source>
        <strain evidence="2">RSA 2281</strain>
    </source>
</reference>
<dbReference type="Pfam" id="PF12937">
    <property type="entry name" value="F-box-like"/>
    <property type="match status" value="1"/>
</dbReference>
<dbReference type="Gene3D" id="3.80.10.10">
    <property type="entry name" value="Ribonuclease Inhibitor"/>
    <property type="match status" value="1"/>
</dbReference>
<dbReference type="EMBL" id="JAIXMP010000035">
    <property type="protein sequence ID" value="KAI9249517.1"/>
    <property type="molecule type" value="Genomic_DNA"/>
</dbReference>
<dbReference type="InterPro" id="IPR036047">
    <property type="entry name" value="F-box-like_dom_sf"/>
</dbReference>
<dbReference type="InterPro" id="IPR032675">
    <property type="entry name" value="LRR_dom_sf"/>
</dbReference>
<dbReference type="AlphaFoldDB" id="A0AAD5K3V1"/>
<sequence length="261" mass="29420">MTTKTTTTTTTVTPASPPKGSPFGFALPPELLLEILSYLKESQSALYSVSLVCRQWMLCAAPLLYRHVKIIDTFRYATFILTLTRNKKTLYHGSLVHTLDLAAGNKLFGKQANMMDPTSTNTIPGAFTIDHDQQQEQQQLDPHGHLFVTTSSLLQVAKTCKNLTCLNMSLTTLFHDSMIEETGEYVSTLQHYAVQPGLTHILIPMSKVIETLGKECPQLQEVKMQRCDWVTTHTIWLWVTHCPKLIRLDARRSNKCSVKKL</sequence>
<evidence type="ECO:0000259" key="1">
    <source>
        <dbReference type="Pfam" id="PF12937"/>
    </source>
</evidence>
<proteinExistence type="predicted"/>
<dbReference type="InterPro" id="IPR001810">
    <property type="entry name" value="F-box_dom"/>
</dbReference>